<proteinExistence type="predicted"/>
<organism evidence="2 3">
    <name type="scientific">Photorhabdus khanii subsp. guanajuatensis</name>
    <dbReference type="NCBI Taxonomy" id="2100166"/>
    <lineage>
        <taxon>Bacteria</taxon>
        <taxon>Pseudomonadati</taxon>
        <taxon>Pseudomonadota</taxon>
        <taxon>Gammaproteobacteria</taxon>
        <taxon>Enterobacterales</taxon>
        <taxon>Morganellaceae</taxon>
        <taxon>Photorhabdus</taxon>
    </lineage>
</organism>
<sequence length="111" mass="12962">MSFIDVLDDPRKNINTKYNFLDIIFWAICAVIFRRRLHGMEGIKMCGVFLHSHRLTLYVIVVPILTIEHISESSHILKVQKVYFLHPCDFDENSAINGFFKCKNRCHNHGA</sequence>
<name>A0A4R4IPP0_9GAMM</name>
<keyword evidence="1" id="KW-0472">Membrane</keyword>
<evidence type="ECO:0000313" key="3">
    <source>
        <dbReference type="Proteomes" id="UP000295598"/>
    </source>
</evidence>
<comment type="caution">
    <text evidence="2">The sequence shown here is derived from an EMBL/GenBank/DDBJ whole genome shotgun (WGS) entry which is preliminary data.</text>
</comment>
<evidence type="ECO:0000313" key="2">
    <source>
        <dbReference type="EMBL" id="TDB42588.1"/>
    </source>
</evidence>
<accession>A0A4R4IPP0</accession>
<reference evidence="2 3" key="1">
    <citation type="journal article" date="2019" name="Int. J. Syst. Evol. Microbiol.">
        <title>Photorhabdus khanii subsp. guanajuatensis subsp. nov., isolated from Heterorhabditis atacamensis, and Photorhabdus luminescens subsp. mexicana subsp. nov., isolated from Heterorhabditis mexicana entomopathogenic nematodes.</title>
        <authorList>
            <person name="Machado R.A.R."/>
            <person name="Bruno P."/>
            <person name="Arce C.C.M."/>
            <person name="Liechti N."/>
            <person name="Kohler A."/>
            <person name="Bernal J."/>
            <person name="Bruggmann R."/>
            <person name="Turlings T.C.J."/>
        </authorList>
    </citation>
    <scope>NUCLEOTIDE SEQUENCE [LARGE SCALE GENOMIC DNA]</scope>
    <source>
        <strain evidence="2 3">MEX20-17</strain>
    </source>
</reference>
<gene>
    <name evidence="2" type="ORF">C5467_23815</name>
</gene>
<evidence type="ECO:0000256" key="1">
    <source>
        <dbReference type="SAM" id="Phobius"/>
    </source>
</evidence>
<dbReference type="EMBL" id="PUJY01000104">
    <property type="protein sequence ID" value="TDB42588.1"/>
    <property type="molecule type" value="Genomic_DNA"/>
</dbReference>
<dbReference type="RefSeq" id="WP_132356426.1">
    <property type="nucleotide sequence ID" value="NZ_CAWOJO010000104.1"/>
</dbReference>
<protein>
    <submittedName>
        <fullName evidence="2">Uncharacterized protein</fullName>
    </submittedName>
</protein>
<dbReference type="Proteomes" id="UP000295598">
    <property type="component" value="Unassembled WGS sequence"/>
</dbReference>
<keyword evidence="1" id="KW-0812">Transmembrane</keyword>
<keyword evidence="1" id="KW-1133">Transmembrane helix</keyword>
<dbReference type="AlphaFoldDB" id="A0A4R4IPP0"/>
<feature type="transmembrane region" description="Helical" evidence="1">
    <location>
        <begin position="20"/>
        <end position="37"/>
    </location>
</feature>